<gene>
    <name evidence="1" type="ORF">GUJ93_ZPchr0001g30363</name>
</gene>
<sequence length="113" mass="11800">MQRVARVVARSARAAAAEGYHSRRCFGGGGGASGLKASRSVRGAARMAEEATGRAASQAEEASPAQGERFWTGYCVVVYGGLLGEVLRRFKGYHDEATAASSLQLIGSVTADY</sequence>
<reference evidence="1" key="1">
    <citation type="journal article" date="2021" name="bioRxiv">
        <title>Whole Genome Assembly and Annotation of Northern Wild Rice, Zizania palustris L., Supports a Whole Genome Duplication in the Zizania Genus.</title>
        <authorList>
            <person name="Haas M."/>
            <person name="Kono T."/>
            <person name="Macchietto M."/>
            <person name="Millas R."/>
            <person name="McGilp L."/>
            <person name="Shao M."/>
            <person name="Duquette J."/>
            <person name="Hirsch C.N."/>
            <person name="Kimball J."/>
        </authorList>
    </citation>
    <scope>NUCLEOTIDE SEQUENCE</scope>
    <source>
        <tissue evidence="1">Fresh leaf tissue</tissue>
    </source>
</reference>
<dbReference type="AlphaFoldDB" id="A0A8J5RP48"/>
<dbReference type="EMBL" id="JAAALK010000288">
    <property type="protein sequence ID" value="KAG8052842.1"/>
    <property type="molecule type" value="Genomic_DNA"/>
</dbReference>
<comment type="caution">
    <text evidence="1">The sequence shown here is derived from an EMBL/GenBank/DDBJ whole genome shotgun (WGS) entry which is preliminary data.</text>
</comment>
<name>A0A8J5RP48_ZIZPA</name>
<evidence type="ECO:0000313" key="1">
    <source>
        <dbReference type="EMBL" id="KAG8052842.1"/>
    </source>
</evidence>
<organism evidence="1 2">
    <name type="scientific">Zizania palustris</name>
    <name type="common">Northern wild rice</name>
    <dbReference type="NCBI Taxonomy" id="103762"/>
    <lineage>
        <taxon>Eukaryota</taxon>
        <taxon>Viridiplantae</taxon>
        <taxon>Streptophyta</taxon>
        <taxon>Embryophyta</taxon>
        <taxon>Tracheophyta</taxon>
        <taxon>Spermatophyta</taxon>
        <taxon>Magnoliopsida</taxon>
        <taxon>Liliopsida</taxon>
        <taxon>Poales</taxon>
        <taxon>Poaceae</taxon>
        <taxon>BOP clade</taxon>
        <taxon>Oryzoideae</taxon>
        <taxon>Oryzeae</taxon>
        <taxon>Zizaniinae</taxon>
        <taxon>Zizania</taxon>
    </lineage>
</organism>
<protein>
    <submittedName>
        <fullName evidence="1">Uncharacterized protein</fullName>
    </submittedName>
</protein>
<keyword evidence="2" id="KW-1185">Reference proteome</keyword>
<reference evidence="1" key="2">
    <citation type="submission" date="2021-02" db="EMBL/GenBank/DDBJ databases">
        <authorList>
            <person name="Kimball J.A."/>
            <person name="Haas M.W."/>
            <person name="Macchietto M."/>
            <person name="Kono T."/>
            <person name="Duquette J."/>
            <person name="Shao M."/>
        </authorList>
    </citation>
    <scope>NUCLEOTIDE SEQUENCE</scope>
    <source>
        <tissue evidence="1">Fresh leaf tissue</tissue>
    </source>
</reference>
<proteinExistence type="predicted"/>
<dbReference type="Proteomes" id="UP000729402">
    <property type="component" value="Unassembled WGS sequence"/>
</dbReference>
<accession>A0A8J5RP48</accession>
<evidence type="ECO:0000313" key="2">
    <source>
        <dbReference type="Proteomes" id="UP000729402"/>
    </source>
</evidence>